<dbReference type="OrthoDB" id="64214at2759"/>
<evidence type="ECO:0000313" key="2">
    <source>
        <dbReference type="EMBL" id="CAG5119092.1"/>
    </source>
</evidence>
<dbReference type="EMBL" id="CAJHNH020000656">
    <property type="protein sequence ID" value="CAG5119092.1"/>
    <property type="molecule type" value="Genomic_DNA"/>
</dbReference>
<dbReference type="GO" id="GO:0008017">
    <property type="term" value="F:microtubule binding"/>
    <property type="evidence" value="ECO:0007669"/>
    <property type="project" value="TreeGrafter"/>
</dbReference>
<accession>A0A8S3YU06</accession>
<dbReference type="Gene3D" id="1.20.890.10">
    <property type="entry name" value="cAMP-dependent protein kinase regulatory subunit, dimerization-anchoring domain"/>
    <property type="match status" value="1"/>
</dbReference>
<gene>
    <name evidence="2" type="ORF">CUNI_LOCUS4650</name>
</gene>
<reference evidence="2" key="1">
    <citation type="submission" date="2021-04" db="EMBL/GenBank/DDBJ databases">
        <authorList>
            <consortium name="Molecular Ecology Group"/>
        </authorList>
    </citation>
    <scope>NUCLEOTIDE SEQUENCE</scope>
</reference>
<keyword evidence="3" id="KW-1185">Reference proteome</keyword>
<dbReference type="InterPro" id="IPR057632">
    <property type="entry name" value="TPGS1_C"/>
</dbReference>
<evidence type="ECO:0000313" key="3">
    <source>
        <dbReference type="Proteomes" id="UP000678393"/>
    </source>
</evidence>
<name>A0A8S3YU06_9EUPU</name>
<organism evidence="2 3">
    <name type="scientific">Candidula unifasciata</name>
    <dbReference type="NCBI Taxonomy" id="100452"/>
    <lineage>
        <taxon>Eukaryota</taxon>
        <taxon>Metazoa</taxon>
        <taxon>Spiralia</taxon>
        <taxon>Lophotrochozoa</taxon>
        <taxon>Mollusca</taxon>
        <taxon>Gastropoda</taxon>
        <taxon>Heterobranchia</taxon>
        <taxon>Euthyneura</taxon>
        <taxon>Panpulmonata</taxon>
        <taxon>Eupulmonata</taxon>
        <taxon>Stylommatophora</taxon>
        <taxon>Helicina</taxon>
        <taxon>Helicoidea</taxon>
        <taxon>Geomitridae</taxon>
        <taxon>Candidula</taxon>
    </lineage>
</organism>
<evidence type="ECO:0000259" key="1">
    <source>
        <dbReference type="Pfam" id="PF24480"/>
    </source>
</evidence>
<dbReference type="PANTHER" id="PTHR31932:SF2">
    <property type="entry name" value="TUBULIN POLYGLUTAMYLASE COMPLEX SUBUNIT 1"/>
    <property type="match status" value="1"/>
</dbReference>
<protein>
    <recommendedName>
        <fullName evidence="1">Tubulin polyglutamylase complex subunit 1-like C-terminal domain-containing protein</fullName>
    </recommendedName>
</protein>
<sequence length="229" mass="26015">KHNVHGVMRELLAKIIANRPENPIKFIADYFETLTLDDHQPTDLISKAVQVLTLTHHSRPMFDTNVQTAFQLLNKYTINKKLQGMNGTVLSHILHALCKNIPPVISIRLFKRLECFEYEAVTYDVFRSSVFTCCVLQDYITIADNLFQTLDVQKSGKADKHLCDVALEQLRNALASSRTDIKRIVESSYSLSPDGLFTALDKAMSRRHSQGFYSQDQFVAEACDSFLAK</sequence>
<feature type="domain" description="Tubulin polyglutamylase complex subunit 1-like C-terminal" evidence="1">
    <location>
        <begin position="42"/>
        <end position="229"/>
    </location>
</feature>
<dbReference type="AlphaFoldDB" id="A0A8S3YU06"/>
<dbReference type="SUPFAM" id="SSF47391">
    <property type="entry name" value="Dimerization-anchoring domain of cAMP-dependent PK regulatory subunit"/>
    <property type="match status" value="1"/>
</dbReference>
<dbReference type="Proteomes" id="UP000678393">
    <property type="component" value="Unassembled WGS sequence"/>
</dbReference>
<dbReference type="PANTHER" id="PTHR31932">
    <property type="entry name" value="TUBULIN POLYGLUTAMYLASE COMPLEX SUBUNIT 1"/>
    <property type="match status" value="1"/>
</dbReference>
<comment type="caution">
    <text evidence="2">The sequence shown here is derived from an EMBL/GenBank/DDBJ whole genome shotgun (WGS) entry which is preliminary data.</text>
</comment>
<feature type="non-terminal residue" evidence="2">
    <location>
        <position position="229"/>
    </location>
</feature>
<proteinExistence type="predicted"/>
<dbReference type="Pfam" id="PF24480">
    <property type="entry name" value="TPGS1_C"/>
    <property type="match status" value="1"/>
</dbReference>
<feature type="non-terminal residue" evidence="2">
    <location>
        <position position="1"/>
    </location>
</feature>
<dbReference type="InterPro" id="IPR039235">
    <property type="entry name" value="TPGS1"/>
</dbReference>